<accession>A0A4R6Z0C0</accession>
<dbReference type="SUPFAM" id="SSF53649">
    <property type="entry name" value="Alkaline phosphatase-like"/>
    <property type="match status" value="1"/>
</dbReference>
<evidence type="ECO:0000313" key="6">
    <source>
        <dbReference type="Proteomes" id="UP000295293"/>
    </source>
</evidence>
<dbReference type="PANTHER" id="PTHR46615">
    <property type="entry name" value="ARYLSULFATASE K"/>
    <property type="match status" value="1"/>
</dbReference>
<dbReference type="InterPro" id="IPR017850">
    <property type="entry name" value="Alkaline_phosphatase_core_sf"/>
</dbReference>
<dbReference type="EMBL" id="SNZH01000005">
    <property type="protein sequence ID" value="TDR44973.1"/>
    <property type="molecule type" value="Genomic_DNA"/>
</dbReference>
<proteinExistence type="inferred from homology"/>
<dbReference type="InterPro" id="IPR000917">
    <property type="entry name" value="Sulfatase_N"/>
</dbReference>
<comment type="caution">
    <text evidence="5">The sequence shown here is derived from an EMBL/GenBank/DDBJ whole genome shotgun (WGS) entry which is preliminary data.</text>
</comment>
<dbReference type="Gene3D" id="3.40.720.10">
    <property type="entry name" value="Alkaline Phosphatase, subunit A"/>
    <property type="match status" value="1"/>
</dbReference>
<organism evidence="5 6">
    <name type="scientific">Tahibacter aquaticus</name>
    <dbReference type="NCBI Taxonomy" id="520092"/>
    <lineage>
        <taxon>Bacteria</taxon>
        <taxon>Pseudomonadati</taxon>
        <taxon>Pseudomonadota</taxon>
        <taxon>Gammaproteobacteria</taxon>
        <taxon>Lysobacterales</taxon>
        <taxon>Rhodanobacteraceae</taxon>
        <taxon>Tahibacter</taxon>
    </lineage>
</organism>
<evidence type="ECO:0000259" key="4">
    <source>
        <dbReference type="Pfam" id="PF00884"/>
    </source>
</evidence>
<dbReference type="OrthoDB" id="974590at2"/>
<sequence>MALPAQPNIVIFMTDQQRALQYFPAAWVEANLGNLSQLSNSGLTFVNAITNASRCSPSRGVLNTGLYAPANGLVDVGGTLNKEWTTLSAYLAQAGYQSGYVGKWHMQSSFVAPANVLPPDSSTMAQETQLMATDYGIAGWDAPDAGTALGWNYSPRPTQPPTPADRYTSTSNSLGGGPKSLNHNDCRIADDAIAFLGTVSTATPFALVVSLVNPHDVWADLYLRLQEQAFPEFPAAFDALAHADEFVLPDSYSADNLSTKPAIQAATRAKYTATWAQSRKVDPPTQLGPADALTYLKFYAYLTYLADQQLGRVYTALQQLPQFDDTLVLRLADHGELGMSHGGSMEKDCNVYAETISIPYIFSNPQMYASAQTCSAQAGLVDVLPTLLGLIGAGVPAGLQGSDLSALLSNPGATPTVNCSLFTYDDDTSVHIRAIQAAPGAVSVGSQPTGSAYKYAVYYAFGNDGKVDPGSLQYELYIPGADGEIENLQPANTALQAALHTLLTQRMSALDSSRPALANAITPSGWPATPP</sequence>
<dbReference type="Proteomes" id="UP000295293">
    <property type="component" value="Unassembled WGS sequence"/>
</dbReference>
<gene>
    <name evidence="5" type="ORF">DFR29_105156</name>
</gene>
<evidence type="ECO:0000256" key="3">
    <source>
        <dbReference type="SAM" id="MobiDB-lite"/>
    </source>
</evidence>
<dbReference type="GO" id="GO:0004065">
    <property type="term" value="F:arylsulfatase activity"/>
    <property type="evidence" value="ECO:0007669"/>
    <property type="project" value="TreeGrafter"/>
</dbReference>
<feature type="domain" description="Sulfatase N-terminal" evidence="4">
    <location>
        <begin position="7"/>
        <end position="392"/>
    </location>
</feature>
<feature type="region of interest" description="Disordered" evidence="3">
    <location>
        <begin position="156"/>
        <end position="178"/>
    </location>
</feature>
<name>A0A4R6Z0C0_9GAMM</name>
<evidence type="ECO:0000256" key="2">
    <source>
        <dbReference type="ARBA" id="ARBA00022801"/>
    </source>
</evidence>
<dbReference type="GO" id="GO:0015024">
    <property type="term" value="F:glucuronate-2-sulfatase activity"/>
    <property type="evidence" value="ECO:0007669"/>
    <property type="project" value="TreeGrafter"/>
</dbReference>
<dbReference type="InterPro" id="IPR024607">
    <property type="entry name" value="Sulfatase_CS"/>
</dbReference>
<protein>
    <submittedName>
        <fullName evidence="5">Arylsulfatase A-like enzyme</fullName>
    </submittedName>
</protein>
<reference evidence="5 6" key="1">
    <citation type="submission" date="2019-03" db="EMBL/GenBank/DDBJ databases">
        <title>Genomic Encyclopedia of Type Strains, Phase IV (KMG-IV): sequencing the most valuable type-strain genomes for metagenomic binning, comparative biology and taxonomic classification.</title>
        <authorList>
            <person name="Goeker M."/>
        </authorList>
    </citation>
    <scope>NUCLEOTIDE SEQUENCE [LARGE SCALE GENOMIC DNA]</scope>
    <source>
        <strain evidence="5 6">DSM 21667</strain>
    </source>
</reference>
<dbReference type="PANTHER" id="PTHR46615:SF1">
    <property type="entry name" value="ARYLSULFATASE K"/>
    <property type="match status" value="1"/>
</dbReference>
<evidence type="ECO:0000313" key="5">
    <source>
        <dbReference type="EMBL" id="TDR44973.1"/>
    </source>
</evidence>
<dbReference type="InterPro" id="IPR051849">
    <property type="entry name" value="GAG-degrading_sulfatase"/>
</dbReference>
<dbReference type="Pfam" id="PF00884">
    <property type="entry name" value="Sulfatase"/>
    <property type="match status" value="1"/>
</dbReference>
<keyword evidence="6" id="KW-1185">Reference proteome</keyword>
<comment type="similarity">
    <text evidence="1">Belongs to the sulfatase family.</text>
</comment>
<dbReference type="RefSeq" id="WP_133818481.1">
    <property type="nucleotide sequence ID" value="NZ_SNZH01000005.1"/>
</dbReference>
<evidence type="ECO:0000256" key="1">
    <source>
        <dbReference type="ARBA" id="ARBA00008779"/>
    </source>
</evidence>
<dbReference type="AlphaFoldDB" id="A0A4R6Z0C0"/>
<keyword evidence="2" id="KW-0378">Hydrolase</keyword>
<dbReference type="PROSITE" id="PS00149">
    <property type="entry name" value="SULFATASE_2"/>
    <property type="match status" value="1"/>
</dbReference>